<dbReference type="Pfam" id="PF19741">
    <property type="entry name" value="DUF6230"/>
    <property type="match status" value="1"/>
</dbReference>
<sequence>MAKSKAAAGRTRWKRFGLALIPTTAVISGLMVAAANGAIPVSFAISGTAFKVSGDKMVATDVTQYGGIAKTGSGKNDDAKPNIYSGFAHAEFDNLCQSVKIPLPFSILGHDSVVMVIKSGGTAKADNMVANLAQLQGEATFKGVDIGIDGQATTKGPIGGKAPAPGMFAQQVDTVIVNNPRQTVYGVSAETFYLPSLDLSVNFDNKECF</sequence>
<dbReference type="InterPro" id="IPR046198">
    <property type="entry name" value="DUF6230"/>
</dbReference>
<evidence type="ECO:0000313" key="1">
    <source>
        <dbReference type="EMBL" id="GAA4945037.1"/>
    </source>
</evidence>
<proteinExistence type="predicted"/>
<keyword evidence="2" id="KW-1185">Reference proteome</keyword>
<dbReference type="EMBL" id="BAABHS010000001">
    <property type="protein sequence ID" value="GAA4945037.1"/>
    <property type="molecule type" value="Genomic_DNA"/>
</dbReference>
<dbReference type="Proteomes" id="UP001500466">
    <property type="component" value="Unassembled WGS sequence"/>
</dbReference>
<comment type="caution">
    <text evidence="1">The sequence shown here is derived from an EMBL/GenBank/DDBJ whole genome shotgun (WGS) entry which is preliminary data.</text>
</comment>
<gene>
    <name evidence="1" type="ORF">GCM10023205_00830</name>
</gene>
<reference evidence="2" key="1">
    <citation type="journal article" date="2019" name="Int. J. Syst. Evol. Microbiol.">
        <title>The Global Catalogue of Microorganisms (GCM) 10K type strain sequencing project: providing services to taxonomists for standard genome sequencing and annotation.</title>
        <authorList>
            <consortium name="The Broad Institute Genomics Platform"/>
            <consortium name="The Broad Institute Genome Sequencing Center for Infectious Disease"/>
            <person name="Wu L."/>
            <person name="Ma J."/>
        </authorList>
    </citation>
    <scope>NUCLEOTIDE SEQUENCE [LARGE SCALE GENOMIC DNA]</scope>
    <source>
        <strain evidence="2">JCM 17986</strain>
    </source>
</reference>
<protein>
    <submittedName>
        <fullName evidence="1">DUF6230 family protein</fullName>
    </submittedName>
</protein>
<evidence type="ECO:0000313" key="2">
    <source>
        <dbReference type="Proteomes" id="UP001500466"/>
    </source>
</evidence>
<organism evidence="1 2">
    <name type="scientific">Yinghuangia aomiensis</name>
    <dbReference type="NCBI Taxonomy" id="676205"/>
    <lineage>
        <taxon>Bacteria</taxon>
        <taxon>Bacillati</taxon>
        <taxon>Actinomycetota</taxon>
        <taxon>Actinomycetes</taxon>
        <taxon>Kitasatosporales</taxon>
        <taxon>Streptomycetaceae</taxon>
        <taxon>Yinghuangia</taxon>
    </lineage>
</organism>
<dbReference type="RefSeq" id="WP_345673164.1">
    <property type="nucleotide sequence ID" value="NZ_BAABHS010000001.1"/>
</dbReference>
<name>A0ABP9GIN7_9ACTN</name>
<accession>A0ABP9GIN7</accession>